<dbReference type="InterPro" id="IPR050137">
    <property type="entry name" value="PyrR_bifunctional"/>
</dbReference>
<protein>
    <submittedName>
        <fullName evidence="5">Unannotated protein</fullName>
    </submittedName>
</protein>
<dbReference type="HAMAP" id="MF_01219">
    <property type="entry name" value="PyrR"/>
    <property type="match status" value="1"/>
</dbReference>
<dbReference type="EMBL" id="CAFBPC010000096">
    <property type="protein sequence ID" value="CAB5004463.1"/>
    <property type="molecule type" value="Genomic_DNA"/>
</dbReference>
<name>A0A6J7PML4_9ZZZZ</name>
<evidence type="ECO:0000313" key="5">
    <source>
        <dbReference type="EMBL" id="CAB5004463.1"/>
    </source>
</evidence>
<dbReference type="Pfam" id="PF00156">
    <property type="entry name" value="Pribosyltran"/>
    <property type="match status" value="1"/>
</dbReference>
<keyword evidence="2" id="KW-0805">Transcription regulation</keyword>
<dbReference type="Gene3D" id="3.40.50.2020">
    <property type="match status" value="1"/>
</dbReference>
<comment type="similarity">
    <text evidence="1">Belongs to the purine/pyrimidine phosphoribosyltransferase family. PyrR subfamily.</text>
</comment>
<gene>
    <name evidence="5" type="ORF">UFOPK4057_00515</name>
</gene>
<evidence type="ECO:0000256" key="3">
    <source>
        <dbReference type="ARBA" id="ARBA00023163"/>
    </source>
</evidence>
<dbReference type="SUPFAM" id="SSF53271">
    <property type="entry name" value="PRTase-like"/>
    <property type="match status" value="1"/>
</dbReference>
<evidence type="ECO:0000256" key="2">
    <source>
        <dbReference type="ARBA" id="ARBA00023015"/>
    </source>
</evidence>
<dbReference type="NCBIfam" id="NF003549">
    <property type="entry name" value="PRK05205.1-5"/>
    <property type="match status" value="1"/>
</dbReference>
<dbReference type="InterPro" id="IPR000836">
    <property type="entry name" value="PRTase_dom"/>
</dbReference>
<dbReference type="InterPro" id="IPR023050">
    <property type="entry name" value="PyrR"/>
</dbReference>
<organism evidence="5">
    <name type="scientific">freshwater metagenome</name>
    <dbReference type="NCBI Taxonomy" id="449393"/>
    <lineage>
        <taxon>unclassified sequences</taxon>
        <taxon>metagenomes</taxon>
        <taxon>ecological metagenomes</taxon>
    </lineage>
</organism>
<proteinExistence type="inferred from homology"/>
<dbReference type="AlphaFoldDB" id="A0A6J7PML4"/>
<dbReference type="PANTHER" id="PTHR11608">
    <property type="entry name" value="BIFUNCTIONAL PROTEIN PYRR"/>
    <property type="match status" value="1"/>
</dbReference>
<evidence type="ECO:0000256" key="1">
    <source>
        <dbReference type="ARBA" id="ARBA00005565"/>
    </source>
</evidence>
<dbReference type="FunFam" id="3.40.50.2020:FF:000020">
    <property type="entry name" value="Bifunctional protein PyrR"/>
    <property type="match status" value="1"/>
</dbReference>
<keyword evidence="3" id="KW-0804">Transcription</keyword>
<dbReference type="NCBIfam" id="NF003545">
    <property type="entry name" value="PRK05205.1-1"/>
    <property type="match status" value="1"/>
</dbReference>
<accession>A0A6J7PML4</accession>
<evidence type="ECO:0000259" key="4">
    <source>
        <dbReference type="Pfam" id="PF00156"/>
    </source>
</evidence>
<dbReference type="InterPro" id="IPR029057">
    <property type="entry name" value="PRTase-like"/>
</dbReference>
<reference evidence="5" key="1">
    <citation type="submission" date="2020-05" db="EMBL/GenBank/DDBJ databases">
        <authorList>
            <person name="Chiriac C."/>
            <person name="Salcher M."/>
            <person name="Ghai R."/>
            <person name="Kavagutti S V."/>
        </authorList>
    </citation>
    <scope>NUCLEOTIDE SEQUENCE</scope>
</reference>
<dbReference type="PANTHER" id="PTHR11608:SF0">
    <property type="entry name" value="BIFUNCTIONAL PROTEIN PYRR"/>
    <property type="match status" value="1"/>
</dbReference>
<sequence>MSIVIPSRTEILATADIDRAIKRISHEIVERNTELSQVVIVGMQTGGTWIAERLAKGVQQIEPSSSVPLGAVDISMYRDDFSLRPIVLSAPTDIPVDLTEKTVVLVDDVLFTGRTVRAALEALNDHGRPRAVQLAVMVDRGHRELPIRPDYVGKNIPTHFSDEISVGPDGVFVTVVEKGQA</sequence>
<feature type="domain" description="Phosphoribosyltransferase" evidence="4">
    <location>
        <begin position="8"/>
        <end position="161"/>
    </location>
</feature>
<dbReference type="CDD" id="cd06223">
    <property type="entry name" value="PRTases_typeI"/>
    <property type="match status" value="1"/>
</dbReference>